<feature type="non-terminal residue" evidence="1">
    <location>
        <position position="1"/>
    </location>
</feature>
<sequence length="97" mass="10282">MQSLGGRTLDWLDDAVVMVDQTRLPESFHVIRISTVPDLVAAIRRLSVRGAPAIGVAGSFGVALAARNCGVGNSAFYDAVQMIRTARPTAVNLAKMV</sequence>
<feature type="non-terminal residue" evidence="1">
    <location>
        <position position="97"/>
    </location>
</feature>
<evidence type="ECO:0000313" key="1">
    <source>
        <dbReference type="EMBL" id="SVB69648.1"/>
    </source>
</evidence>
<dbReference type="GO" id="GO:0019509">
    <property type="term" value="P:L-methionine salvage from methylthioadenosine"/>
    <property type="evidence" value="ECO:0007669"/>
    <property type="project" value="TreeGrafter"/>
</dbReference>
<dbReference type="AlphaFoldDB" id="A0A382G309"/>
<dbReference type="PANTHER" id="PTHR43475">
    <property type="entry name" value="METHYLTHIORIBOSE-1-PHOSPHATE ISOMERASE"/>
    <property type="match status" value="1"/>
</dbReference>
<proteinExistence type="predicted"/>
<name>A0A382G309_9ZZZZ</name>
<dbReference type="EMBL" id="UINC01053300">
    <property type="protein sequence ID" value="SVB69648.1"/>
    <property type="molecule type" value="Genomic_DNA"/>
</dbReference>
<dbReference type="InterPro" id="IPR027363">
    <property type="entry name" value="M1Pi_N"/>
</dbReference>
<gene>
    <name evidence="1" type="ORF">METZ01_LOCUS222502</name>
</gene>
<organism evidence="1">
    <name type="scientific">marine metagenome</name>
    <dbReference type="NCBI Taxonomy" id="408172"/>
    <lineage>
        <taxon>unclassified sequences</taxon>
        <taxon>metagenomes</taxon>
        <taxon>ecological metagenomes</taxon>
    </lineage>
</organism>
<dbReference type="SUPFAM" id="SSF100950">
    <property type="entry name" value="NagB/RpiA/CoA transferase-like"/>
    <property type="match status" value="1"/>
</dbReference>
<reference evidence="1" key="1">
    <citation type="submission" date="2018-05" db="EMBL/GenBank/DDBJ databases">
        <authorList>
            <person name="Lanie J.A."/>
            <person name="Ng W.-L."/>
            <person name="Kazmierczak K.M."/>
            <person name="Andrzejewski T.M."/>
            <person name="Davidsen T.M."/>
            <person name="Wayne K.J."/>
            <person name="Tettelin H."/>
            <person name="Glass J.I."/>
            <person name="Rusch D."/>
            <person name="Podicherti R."/>
            <person name="Tsui H.-C.T."/>
            <person name="Winkler M.E."/>
        </authorList>
    </citation>
    <scope>NUCLEOTIDE SEQUENCE</scope>
</reference>
<dbReference type="Gene3D" id="1.20.120.420">
    <property type="entry name" value="translation initiation factor eif-2b, domain 1"/>
    <property type="match status" value="1"/>
</dbReference>
<dbReference type="GO" id="GO:0046523">
    <property type="term" value="F:S-methyl-5-thioribose-1-phosphate isomerase activity"/>
    <property type="evidence" value="ECO:0007669"/>
    <property type="project" value="TreeGrafter"/>
</dbReference>
<evidence type="ECO:0008006" key="2">
    <source>
        <dbReference type="Google" id="ProtNLM"/>
    </source>
</evidence>
<dbReference type="InterPro" id="IPR037171">
    <property type="entry name" value="NagB/RpiA_transferase-like"/>
</dbReference>
<accession>A0A382G309</accession>
<protein>
    <recommendedName>
        <fullName evidence="2">S-methyl-5-thioribose-1-phosphate isomerase</fullName>
    </recommendedName>
</protein>
<dbReference type="PANTHER" id="PTHR43475:SF1">
    <property type="entry name" value="METHYLTHIORIBOSE-1-PHOSPHATE ISOMERASE"/>
    <property type="match status" value="1"/>
</dbReference>